<dbReference type="InterPro" id="IPR015292">
    <property type="entry name" value="Tscrpt_reg_YbiH_C"/>
</dbReference>
<evidence type="ECO:0000313" key="4">
    <source>
        <dbReference type="EMBL" id="BBA73710.1"/>
    </source>
</evidence>
<dbReference type="PROSITE" id="PS50977">
    <property type="entry name" value="HTH_TETR_2"/>
    <property type="match status" value="1"/>
</dbReference>
<reference evidence="4" key="1">
    <citation type="submission" date="2016-07" db="EMBL/GenBank/DDBJ databases">
        <title>Genomics reveals synergistic degradation of pyrene by five bacteria in a mangrove sediment-derived bacterial consortium.</title>
        <authorList>
            <person name="Wanapaisan P."/>
            <person name="Vejarano F."/>
            <person name="Chakraborty J."/>
            <person name="Shintani M."/>
            <person name="Muangchinda C."/>
            <person name="Laothamteep N."/>
            <person name="Suzuki-Minakuchi C."/>
            <person name="Inoue K."/>
            <person name="Nojiri H."/>
            <person name="Pinyakong O."/>
        </authorList>
    </citation>
    <scope>NUCLEOTIDE SEQUENCE</scope>
    <source>
        <strain evidence="4">PW1</strain>
    </source>
</reference>
<dbReference type="EMBL" id="LC171366">
    <property type="protein sequence ID" value="BBA73710.1"/>
    <property type="molecule type" value="Genomic_DNA"/>
</dbReference>
<feature type="domain" description="HTH tetR-type" evidence="3">
    <location>
        <begin position="21"/>
        <end position="81"/>
    </location>
</feature>
<sequence length="239" mass="25748">MNYYMSRSKNIGQEQPQPSVEQTRAALIHAALQLFGSKGFDATSTREIAALAKANIGSIAYHFGGKEGLRLAAADYIVETIQGVAGQALGHYGVIGASVGTREEARQMLALAVERMAQFIVAQPESGEIVQFLLRELAHPTAALDRIYSGVFEPTHKRLCAIWEVATGEPAESEDTRLLIFTLLGQVIYFRIGREAVKRRMGWSAMGAEEAGAVAAVVRQNLMAILAAKDAAKNGEVSS</sequence>
<dbReference type="InterPro" id="IPR050109">
    <property type="entry name" value="HTH-type_TetR-like_transc_reg"/>
</dbReference>
<dbReference type="GO" id="GO:0000976">
    <property type="term" value="F:transcription cis-regulatory region binding"/>
    <property type="evidence" value="ECO:0007669"/>
    <property type="project" value="TreeGrafter"/>
</dbReference>
<evidence type="ECO:0000259" key="3">
    <source>
        <dbReference type="PROSITE" id="PS50977"/>
    </source>
</evidence>
<keyword evidence="1 2" id="KW-0238">DNA-binding</keyword>
<dbReference type="SUPFAM" id="SSF46689">
    <property type="entry name" value="Homeodomain-like"/>
    <property type="match status" value="1"/>
</dbReference>
<evidence type="ECO:0000256" key="1">
    <source>
        <dbReference type="ARBA" id="ARBA00023125"/>
    </source>
</evidence>
<dbReference type="SUPFAM" id="SSF48498">
    <property type="entry name" value="Tetracyclin repressor-like, C-terminal domain"/>
    <property type="match status" value="1"/>
</dbReference>
<dbReference type="PANTHER" id="PTHR30055:SF226">
    <property type="entry name" value="HTH-TYPE TRANSCRIPTIONAL REGULATOR PKSA"/>
    <property type="match status" value="1"/>
</dbReference>
<dbReference type="PANTHER" id="PTHR30055">
    <property type="entry name" value="HTH-TYPE TRANSCRIPTIONAL REGULATOR RUTR"/>
    <property type="match status" value="1"/>
</dbReference>
<dbReference type="Pfam" id="PF00440">
    <property type="entry name" value="TetR_N"/>
    <property type="match status" value="1"/>
</dbReference>
<protein>
    <submittedName>
        <fullName evidence="4">TetR family transcriptional regulator</fullName>
    </submittedName>
</protein>
<organism evidence="4">
    <name type="scientific">Ochrobactrum sp. PW1</name>
    <dbReference type="NCBI Taxonomy" id="1882222"/>
    <lineage>
        <taxon>Bacteria</taxon>
        <taxon>Pseudomonadati</taxon>
        <taxon>Pseudomonadota</taxon>
        <taxon>Alphaproteobacteria</taxon>
        <taxon>Hyphomicrobiales</taxon>
        <taxon>Brucellaceae</taxon>
        <taxon>Brucella/Ochrobactrum group</taxon>
        <taxon>Ochrobactrum</taxon>
    </lineage>
</organism>
<name>A0A292GQN9_9HYPH</name>
<dbReference type="AlphaFoldDB" id="A0A292GQN9"/>
<feature type="DNA-binding region" description="H-T-H motif" evidence="2">
    <location>
        <begin position="44"/>
        <end position="63"/>
    </location>
</feature>
<evidence type="ECO:0000256" key="2">
    <source>
        <dbReference type="PROSITE-ProRule" id="PRU00335"/>
    </source>
</evidence>
<dbReference type="Pfam" id="PF09209">
    <property type="entry name" value="CecR_C"/>
    <property type="match status" value="1"/>
</dbReference>
<dbReference type="GO" id="GO:0003700">
    <property type="term" value="F:DNA-binding transcription factor activity"/>
    <property type="evidence" value="ECO:0007669"/>
    <property type="project" value="TreeGrafter"/>
</dbReference>
<dbReference type="InterPro" id="IPR001647">
    <property type="entry name" value="HTH_TetR"/>
</dbReference>
<dbReference type="InterPro" id="IPR009057">
    <property type="entry name" value="Homeodomain-like_sf"/>
</dbReference>
<proteinExistence type="predicted"/>
<dbReference type="Gene3D" id="1.10.10.60">
    <property type="entry name" value="Homeodomain-like"/>
    <property type="match status" value="1"/>
</dbReference>
<accession>A0A292GQN9</accession>
<dbReference type="PRINTS" id="PR00455">
    <property type="entry name" value="HTHTETR"/>
</dbReference>
<dbReference type="Gene3D" id="1.10.357.10">
    <property type="entry name" value="Tetracycline Repressor, domain 2"/>
    <property type="match status" value="1"/>
</dbReference>
<dbReference type="InterPro" id="IPR036271">
    <property type="entry name" value="Tet_transcr_reg_TetR-rel_C_sf"/>
</dbReference>